<keyword evidence="2" id="KW-1185">Reference proteome</keyword>
<accession>A0A1Y2CHW6</accession>
<gene>
    <name evidence="1" type="ORF">BCR33DRAFT_715510</name>
</gene>
<dbReference type="EMBL" id="MCGO01000016">
    <property type="protein sequence ID" value="ORY46424.1"/>
    <property type="molecule type" value="Genomic_DNA"/>
</dbReference>
<reference evidence="1 2" key="1">
    <citation type="submission" date="2016-07" db="EMBL/GenBank/DDBJ databases">
        <title>Pervasive Adenine N6-methylation of Active Genes in Fungi.</title>
        <authorList>
            <consortium name="DOE Joint Genome Institute"/>
            <person name="Mondo S.J."/>
            <person name="Dannebaum R.O."/>
            <person name="Kuo R.C."/>
            <person name="Labutti K."/>
            <person name="Haridas S."/>
            <person name="Kuo A."/>
            <person name="Salamov A."/>
            <person name="Ahrendt S.R."/>
            <person name="Lipzen A."/>
            <person name="Sullivan W."/>
            <person name="Andreopoulos W.B."/>
            <person name="Clum A."/>
            <person name="Lindquist E."/>
            <person name="Daum C."/>
            <person name="Ramamoorthy G.K."/>
            <person name="Gryganskyi A."/>
            <person name="Culley D."/>
            <person name="Magnuson J.K."/>
            <person name="James T.Y."/>
            <person name="O'Malley M.A."/>
            <person name="Stajich J.E."/>
            <person name="Spatafora J.W."/>
            <person name="Visel A."/>
            <person name="Grigoriev I.V."/>
        </authorList>
    </citation>
    <scope>NUCLEOTIDE SEQUENCE [LARGE SCALE GENOMIC DNA]</scope>
    <source>
        <strain evidence="1 2">JEL800</strain>
    </source>
</reference>
<evidence type="ECO:0000313" key="2">
    <source>
        <dbReference type="Proteomes" id="UP000193642"/>
    </source>
</evidence>
<organism evidence="1 2">
    <name type="scientific">Rhizoclosmatium globosum</name>
    <dbReference type="NCBI Taxonomy" id="329046"/>
    <lineage>
        <taxon>Eukaryota</taxon>
        <taxon>Fungi</taxon>
        <taxon>Fungi incertae sedis</taxon>
        <taxon>Chytridiomycota</taxon>
        <taxon>Chytridiomycota incertae sedis</taxon>
        <taxon>Chytridiomycetes</taxon>
        <taxon>Chytridiales</taxon>
        <taxon>Chytriomycetaceae</taxon>
        <taxon>Rhizoclosmatium</taxon>
    </lineage>
</organism>
<dbReference type="OrthoDB" id="3257538at2759"/>
<dbReference type="GO" id="GO:0019171">
    <property type="term" value="F:(3R)-hydroxyacyl-[acyl-carrier-protein] dehydratase activity"/>
    <property type="evidence" value="ECO:0007669"/>
    <property type="project" value="TreeGrafter"/>
</dbReference>
<name>A0A1Y2CHW6_9FUNG</name>
<dbReference type="PANTHER" id="PTHR28152">
    <property type="entry name" value="HYDROXYACYL-THIOESTER DEHYDRATASE TYPE 2, MITOCHONDRIAL"/>
    <property type="match status" value="1"/>
</dbReference>
<proteinExistence type="predicted"/>
<protein>
    <submittedName>
        <fullName evidence="1">Uncharacterized protein</fullName>
    </submittedName>
</protein>
<comment type="caution">
    <text evidence="1">The sequence shown here is derived from an EMBL/GenBank/DDBJ whole genome shotgun (WGS) entry which is preliminary data.</text>
</comment>
<dbReference type="InterPro" id="IPR052741">
    <property type="entry name" value="Mitochondrial_HTD2"/>
</dbReference>
<evidence type="ECO:0000313" key="1">
    <source>
        <dbReference type="EMBL" id="ORY46424.1"/>
    </source>
</evidence>
<dbReference type="AlphaFoldDB" id="A0A1Y2CHW6"/>
<sequence>MLPSAHQAVVDQTQIHLLRSLLSEITQVQHASKTPLPTLFNLALCNRPRALSRDGYFSDHLPSSFASELPPRRRRLLVKGSVAWQTAAPQSLVLQSEMRQVSSILKEKVVGATPFVWVQRNYFAKDKDTPFLTDERCLAYPDVESAEEEGRRDYALWEGYKGCIVPGTLLATIASTHLESQLEPFQFIQTYSYNLVRPILVGNSELKKVWVEDSCGNLLMHATYKLGDMNTSNSI</sequence>
<dbReference type="PANTHER" id="PTHR28152:SF1">
    <property type="entry name" value="HYDROXYACYL-THIOESTER DEHYDRATASE TYPE 2, MITOCHONDRIAL"/>
    <property type="match status" value="1"/>
</dbReference>
<dbReference type="Proteomes" id="UP000193642">
    <property type="component" value="Unassembled WGS sequence"/>
</dbReference>
<dbReference type="GO" id="GO:0005739">
    <property type="term" value="C:mitochondrion"/>
    <property type="evidence" value="ECO:0007669"/>
    <property type="project" value="TreeGrafter"/>
</dbReference>